<organism evidence="6 7">
    <name type="scientific">Batillaria attramentaria</name>
    <dbReference type="NCBI Taxonomy" id="370345"/>
    <lineage>
        <taxon>Eukaryota</taxon>
        <taxon>Metazoa</taxon>
        <taxon>Spiralia</taxon>
        <taxon>Lophotrochozoa</taxon>
        <taxon>Mollusca</taxon>
        <taxon>Gastropoda</taxon>
        <taxon>Caenogastropoda</taxon>
        <taxon>Sorbeoconcha</taxon>
        <taxon>Cerithioidea</taxon>
        <taxon>Batillariidae</taxon>
        <taxon>Batillaria</taxon>
    </lineage>
</organism>
<feature type="transmembrane region" description="Helical" evidence="4">
    <location>
        <begin position="107"/>
        <end position="125"/>
    </location>
</feature>
<dbReference type="EMBL" id="JACVVK020000296">
    <property type="protein sequence ID" value="KAK7479746.1"/>
    <property type="molecule type" value="Genomic_DNA"/>
</dbReference>
<keyword evidence="4" id="KW-0472">Membrane</keyword>
<dbReference type="InterPro" id="IPR000372">
    <property type="entry name" value="LRRNT"/>
</dbReference>
<evidence type="ECO:0000313" key="7">
    <source>
        <dbReference type="Proteomes" id="UP001519460"/>
    </source>
</evidence>
<evidence type="ECO:0000256" key="1">
    <source>
        <dbReference type="ARBA" id="ARBA00022614"/>
    </source>
</evidence>
<proteinExistence type="predicted"/>
<feature type="region of interest" description="Disordered" evidence="3">
    <location>
        <begin position="1"/>
        <end position="101"/>
    </location>
</feature>
<keyword evidence="7" id="KW-1185">Reference proteome</keyword>
<dbReference type="SMART" id="SM00013">
    <property type="entry name" value="LRRNT"/>
    <property type="match status" value="1"/>
</dbReference>
<dbReference type="AlphaFoldDB" id="A0ABD0JYM6"/>
<evidence type="ECO:0000259" key="5">
    <source>
        <dbReference type="SMART" id="SM00013"/>
    </source>
</evidence>
<dbReference type="Pfam" id="PF01462">
    <property type="entry name" value="LRRNT"/>
    <property type="match status" value="1"/>
</dbReference>
<keyword evidence="2" id="KW-0732">Signal</keyword>
<accession>A0ABD0JYM6</accession>
<evidence type="ECO:0000256" key="3">
    <source>
        <dbReference type="SAM" id="MobiDB-lite"/>
    </source>
</evidence>
<reference evidence="6 7" key="1">
    <citation type="journal article" date="2023" name="Sci. Data">
        <title>Genome assembly of the Korean intertidal mud-creeper Batillaria attramentaria.</title>
        <authorList>
            <person name="Patra A.K."/>
            <person name="Ho P.T."/>
            <person name="Jun S."/>
            <person name="Lee S.J."/>
            <person name="Kim Y."/>
            <person name="Won Y.J."/>
        </authorList>
    </citation>
    <scope>NUCLEOTIDE SEQUENCE [LARGE SCALE GENOMIC DNA]</scope>
    <source>
        <strain evidence="6">Wonlab-2016</strain>
    </source>
</reference>
<evidence type="ECO:0000256" key="4">
    <source>
        <dbReference type="SAM" id="Phobius"/>
    </source>
</evidence>
<evidence type="ECO:0000313" key="6">
    <source>
        <dbReference type="EMBL" id="KAK7479746.1"/>
    </source>
</evidence>
<keyword evidence="4" id="KW-0812">Transmembrane</keyword>
<keyword evidence="4" id="KW-1133">Transmembrane helix</keyword>
<name>A0ABD0JYM6_9CAEN</name>
<feature type="compositionally biased region" description="Basic and acidic residues" evidence="3">
    <location>
        <begin position="46"/>
        <end position="59"/>
    </location>
</feature>
<keyword evidence="1" id="KW-0433">Leucine-rich repeat</keyword>
<feature type="domain" description="LRRNT" evidence="5">
    <location>
        <begin position="154"/>
        <end position="193"/>
    </location>
</feature>
<protein>
    <recommendedName>
        <fullName evidence="5">LRRNT domain-containing protein</fullName>
    </recommendedName>
</protein>
<sequence length="194" mass="20591">MEDIDRPTTAFMGPAMDSLGGITKSPTSSGNAGFHASASRSGRGRYITESHSSQREVNHADVSSPKAFKYHHPSTLSGRSAIGEMDDASSGENRTGRQFDKPSAKKNWSWSLLVVLTCMCLMHWVPHVGANTPGLLPLMHATNLPDSHSNLSVPCPSKCLCVEAVGEGGGLRVDCSGQNLTAVPAEIHPSTTHL</sequence>
<dbReference type="Proteomes" id="UP001519460">
    <property type="component" value="Unassembled WGS sequence"/>
</dbReference>
<evidence type="ECO:0000256" key="2">
    <source>
        <dbReference type="ARBA" id="ARBA00022729"/>
    </source>
</evidence>
<gene>
    <name evidence="6" type="ORF">BaRGS_00029022</name>
</gene>
<comment type="caution">
    <text evidence="6">The sequence shown here is derived from an EMBL/GenBank/DDBJ whole genome shotgun (WGS) entry which is preliminary data.</text>
</comment>